<evidence type="ECO:0008006" key="3">
    <source>
        <dbReference type="Google" id="ProtNLM"/>
    </source>
</evidence>
<accession>A0ABT1T0D3</accession>
<reference evidence="1 2" key="1">
    <citation type="submission" date="2022-07" db="EMBL/GenBank/DDBJ databases">
        <title>Mucilaginibacter sp. JC4.</title>
        <authorList>
            <person name="Le V."/>
            <person name="Ko S.-R."/>
            <person name="Ahn C.-Y."/>
            <person name="Oh H.-M."/>
        </authorList>
    </citation>
    <scope>NUCLEOTIDE SEQUENCE [LARGE SCALE GENOMIC DNA]</scope>
    <source>
        <strain evidence="1 2">JC4</strain>
    </source>
</reference>
<dbReference type="PROSITE" id="PS51257">
    <property type="entry name" value="PROKAR_LIPOPROTEIN"/>
    <property type="match status" value="1"/>
</dbReference>
<evidence type="ECO:0000313" key="2">
    <source>
        <dbReference type="Proteomes" id="UP001204376"/>
    </source>
</evidence>
<dbReference type="RefSeq" id="WP_256538237.1">
    <property type="nucleotide sequence ID" value="NZ_JANHOH010000001.1"/>
</dbReference>
<gene>
    <name evidence="1" type="ORF">NPE20_08800</name>
</gene>
<sequence length="131" mass="14899">MKKYLYFFIVALIASSCSYTVYDMSRGELKMAKKATYMVNYMTDIPKGTTATITYSDKDNTKHIEKLYSGKLDYTVELPSGKNCEFTVDVKLPQTTPASSLHTYVKVDGEAITDQTQTGKDIQFRFKFKLP</sequence>
<name>A0ABT1T0D3_9SPHI</name>
<dbReference type="Proteomes" id="UP001204376">
    <property type="component" value="Unassembled WGS sequence"/>
</dbReference>
<protein>
    <recommendedName>
        <fullName evidence="3">Lipoprotein</fullName>
    </recommendedName>
</protein>
<dbReference type="EMBL" id="JANHOH010000001">
    <property type="protein sequence ID" value="MCQ6958054.1"/>
    <property type="molecule type" value="Genomic_DNA"/>
</dbReference>
<keyword evidence="2" id="KW-1185">Reference proteome</keyword>
<organism evidence="1 2">
    <name type="scientific">Mucilaginibacter aquariorum</name>
    <dbReference type="NCBI Taxonomy" id="2967225"/>
    <lineage>
        <taxon>Bacteria</taxon>
        <taxon>Pseudomonadati</taxon>
        <taxon>Bacteroidota</taxon>
        <taxon>Sphingobacteriia</taxon>
        <taxon>Sphingobacteriales</taxon>
        <taxon>Sphingobacteriaceae</taxon>
        <taxon>Mucilaginibacter</taxon>
    </lineage>
</organism>
<comment type="caution">
    <text evidence="1">The sequence shown here is derived from an EMBL/GenBank/DDBJ whole genome shotgun (WGS) entry which is preliminary data.</text>
</comment>
<proteinExistence type="predicted"/>
<evidence type="ECO:0000313" key="1">
    <source>
        <dbReference type="EMBL" id="MCQ6958054.1"/>
    </source>
</evidence>